<keyword evidence="2" id="KW-1185">Reference proteome</keyword>
<evidence type="ECO:0000313" key="1">
    <source>
        <dbReference type="EMBL" id="MCX2522892.1"/>
    </source>
</evidence>
<reference evidence="1" key="1">
    <citation type="submission" date="2022-11" db="EMBL/GenBank/DDBJ databases">
        <title>Larsenimonas rhizosphaerae sp. nov., isolated from a tidal mudflat.</title>
        <authorList>
            <person name="Lee S.D."/>
            <person name="Kim I.S."/>
        </authorList>
    </citation>
    <scope>NUCLEOTIDE SEQUENCE</scope>
    <source>
        <strain evidence="1">GH2-1</strain>
    </source>
</reference>
<dbReference type="CDD" id="cd04221">
    <property type="entry name" value="MauL"/>
    <property type="match status" value="1"/>
</dbReference>
<name>A0AA42CST7_9GAMM</name>
<dbReference type="AlphaFoldDB" id="A0AA42CST7"/>
<dbReference type="Proteomes" id="UP001165678">
    <property type="component" value="Unassembled WGS sequence"/>
</dbReference>
<gene>
    <name evidence="1" type="ORF">OQ287_01425</name>
</gene>
<dbReference type="InterPro" id="IPR034242">
    <property type="entry name" value="MauL"/>
</dbReference>
<dbReference type="SUPFAM" id="SSF49503">
    <property type="entry name" value="Cupredoxins"/>
    <property type="match status" value="1"/>
</dbReference>
<sequence>MTLTPAVRFTGYWIAALLILMAFRPVNAHASELELRVTDRASGHPLQEVVVTLMPESPVARQQGVPTTYVMSQKQQQFVPQVLVIARGDKVNFPNRDTIRHHVYSFARGNSFELKLYLDEPRPPVTFEHTGLVTVGCNIHDQMRGYIVVTDAPWFAMTDREGRITLSDLPEGKYTLTLWHEQLAANKQTSQSMPMVVQGARQHEDIALTLASTAPALPEPSALQQRFNRAFDQAGESR</sequence>
<dbReference type="EMBL" id="JAPIVE010000001">
    <property type="protein sequence ID" value="MCX2522892.1"/>
    <property type="molecule type" value="Genomic_DNA"/>
</dbReference>
<accession>A0AA42CST7</accession>
<dbReference type="RefSeq" id="WP_250936170.1">
    <property type="nucleotide sequence ID" value="NZ_JAMLJK010000001.1"/>
</dbReference>
<comment type="caution">
    <text evidence="1">The sequence shown here is derived from an EMBL/GenBank/DDBJ whole genome shotgun (WGS) entry which is preliminary data.</text>
</comment>
<proteinExistence type="predicted"/>
<organism evidence="1 2">
    <name type="scientific">Larsenimonas rhizosphaerae</name>
    <dbReference type="NCBI Taxonomy" id="2944682"/>
    <lineage>
        <taxon>Bacteria</taxon>
        <taxon>Pseudomonadati</taxon>
        <taxon>Pseudomonadota</taxon>
        <taxon>Gammaproteobacteria</taxon>
        <taxon>Oceanospirillales</taxon>
        <taxon>Halomonadaceae</taxon>
        <taxon>Larsenimonas</taxon>
    </lineage>
</organism>
<protein>
    <submittedName>
        <fullName evidence="1">Methylamine utilization protein</fullName>
    </submittedName>
</protein>
<dbReference type="InterPro" id="IPR008972">
    <property type="entry name" value="Cupredoxin"/>
</dbReference>
<evidence type="ECO:0000313" key="2">
    <source>
        <dbReference type="Proteomes" id="UP001165678"/>
    </source>
</evidence>
<dbReference type="Gene3D" id="2.60.40.420">
    <property type="entry name" value="Cupredoxins - blue copper proteins"/>
    <property type="match status" value="1"/>
</dbReference>